<reference evidence="1" key="1">
    <citation type="submission" date="2023-08" db="EMBL/GenBank/DDBJ databases">
        <authorList>
            <person name="Audoor S."/>
            <person name="Bilcke G."/>
        </authorList>
    </citation>
    <scope>NUCLEOTIDE SEQUENCE</scope>
</reference>
<name>A0AAD2CGE4_9STRA</name>
<evidence type="ECO:0000313" key="2">
    <source>
        <dbReference type="Proteomes" id="UP001295423"/>
    </source>
</evidence>
<evidence type="ECO:0000313" key="1">
    <source>
        <dbReference type="EMBL" id="CAJ1931869.1"/>
    </source>
</evidence>
<protein>
    <submittedName>
        <fullName evidence="1">Uncharacterized protein</fullName>
    </submittedName>
</protein>
<dbReference type="AlphaFoldDB" id="A0AAD2CGE4"/>
<accession>A0AAD2CGE4</accession>
<comment type="caution">
    <text evidence="1">The sequence shown here is derived from an EMBL/GenBank/DDBJ whole genome shotgun (WGS) entry which is preliminary data.</text>
</comment>
<organism evidence="1 2">
    <name type="scientific">Cylindrotheca closterium</name>
    <dbReference type="NCBI Taxonomy" id="2856"/>
    <lineage>
        <taxon>Eukaryota</taxon>
        <taxon>Sar</taxon>
        <taxon>Stramenopiles</taxon>
        <taxon>Ochrophyta</taxon>
        <taxon>Bacillariophyta</taxon>
        <taxon>Bacillariophyceae</taxon>
        <taxon>Bacillariophycidae</taxon>
        <taxon>Bacillariales</taxon>
        <taxon>Bacillariaceae</taxon>
        <taxon>Cylindrotheca</taxon>
    </lineage>
</organism>
<proteinExistence type="predicted"/>
<gene>
    <name evidence="1" type="ORF">CYCCA115_LOCUS2584</name>
</gene>
<keyword evidence="2" id="KW-1185">Reference proteome</keyword>
<dbReference type="Proteomes" id="UP001295423">
    <property type="component" value="Unassembled WGS sequence"/>
</dbReference>
<sequence length="124" mass="14340">MKVIINGATFNQNPKHNSPIPLYKEVSRWDPESKAKIKLKMRHSPQNATPNYDKEFTPWDGDTVEDYCQFRFTWNEIKIGQNLNAAQKHQVIQSAISGQATENLIELSEDSQKFFLCQPDMLQV</sequence>
<dbReference type="EMBL" id="CAKOGP040000187">
    <property type="protein sequence ID" value="CAJ1931869.1"/>
    <property type="molecule type" value="Genomic_DNA"/>
</dbReference>